<evidence type="ECO:0000256" key="3">
    <source>
        <dbReference type="ARBA" id="ARBA00022729"/>
    </source>
</evidence>
<dbReference type="RefSeq" id="XP_050931566.1">
    <property type="nucleotide sequence ID" value="XM_051075609.1"/>
</dbReference>
<evidence type="ECO:0000256" key="8">
    <source>
        <dbReference type="SAM" id="MobiDB-lite"/>
    </source>
</evidence>
<dbReference type="InterPro" id="IPR052051">
    <property type="entry name" value="TCR_complex_component"/>
</dbReference>
<feature type="compositionally biased region" description="Basic and acidic residues" evidence="8">
    <location>
        <begin position="207"/>
        <end position="217"/>
    </location>
</feature>
<comment type="subcellular location">
    <subcellularLocation>
        <location evidence="1">Cell membrane</location>
    </subcellularLocation>
</comment>
<dbReference type="GO" id="GO:0009617">
    <property type="term" value="P:response to bacterium"/>
    <property type="evidence" value="ECO:0007669"/>
    <property type="project" value="TreeGrafter"/>
</dbReference>
<keyword evidence="4" id="KW-0391">Immunity</keyword>
<dbReference type="InterPro" id="IPR036179">
    <property type="entry name" value="Ig-like_dom_sf"/>
</dbReference>
<dbReference type="InterPro" id="IPR013106">
    <property type="entry name" value="Ig_V-set"/>
</dbReference>
<evidence type="ECO:0000313" key="11">
    <source>
        <dbReference type="Proteomes" id="UP000694890"/>
    </source>
</evidence>
<dbReference type="InterPro" id="IPR007110">
    <property type="entry name" value="Ig-like_dom"/>
</dbReference>
<feature type="domain" description="Ig-like" evidence="10">
    <location>
        <begin position="38"/>
        <end position="139"/>
    </location>
</feature>
<dbReference type="SUPFAM" id="SSF48726">
    <property type="entry name" value="Immunoglobulin"/>
    <property type="match status" value="1"/>
</dbReference>
<dbReference type="PANTHER" id="PTHR19433">
    <property type="entry name" value="T-CELL RECEPTOR ALPHA CHAIN V REGION-RELATED"/>
    <property type="match status" value="1"/>
</dbReference>
<accession>A0AAJ8BG01</accession>
<dbReference type="SMART" id="SM00409">
    <property type="entry name" value="IG"/>
    <property type="match status" value="1"/>
</dbReference>
<keyword evidence="7" id="KW-0325">Glycoprotein</keyword>
<dbReference type="InterPro" id="IPR003599">
    <property type="entry name" value="Ig_sub"/>
</dbReference>
<dbReference type="PANTHER" id="PTHR19433:SF111">
    <property type="entry name" value="T CELL RECEPTOR ALPHA VARIABLE 4"/>
    <property type="match status" value="1"/>
</dbReference>
<keyword evidence="9" id="KW-0812">Transmembrane</keyword>
<evidence type="ECO:0000256" key="5">
    <source>
        <dbReference type="ARBA" id="ARBA00023136"/>
    </source>
</evidence>
<protein>
    <submittedName>
        <fullName evidence="12">Uncharacterized protein LOC127143265</fullName>
    </submittedName>
</protein>
<evidence type="ECO:0000256" key="4">
    <source>
        <dbReference type="ARBA" id="ARBA00022859"/>
    </source>
</evidence>
<dbReference type="Proteomes" id="UP000694890">
    <property type="component" value="Linkage group LG14"/>
</dbReference>
<reference evidence="12" key="1">
    <citation type="submission" date="2025-08" db="UniProtKB">
        <authorList>
            <consortium name="RefSeq"/>
        </authorList>
    </citation>
    <scope>IDENTIFICATION</scope>
    <source>
        <tissue evidence="12">Brain</tissue>
    </source>
</reference>
<organism evidence="11 12">
    <name type="scientific">Lates calcarifer</name>
    <name type="common">Barramundi</name>
    <name type="synonym">Holocentrus calcarifer</name>
    <dbReference type="NCBI Taxonomy" id="8187"/>
    <lineage>
        <taxon>Eukaryota</taxon>
        <taxon>Metazoa</taxon>
        <taxon>Chordata</taxon>
        <taxon>Craniata</taxon>
        <taxon>Vertebrata</taxon>
        <taxon>Euteleostomi</taxon>
        <taxon>Actinopterygii</taxon>
        <taxon>Neopterygii</taxon>
        <taxon>Teleostei</taxon>
        <taxon>Neoteleostei</taxon>
        <taxon>Acanthomorphata</taxon>
        <taxon>Carangaria</taxon>
        <taxon>Carangaria incertae sedis</taxon>
        <taxon>Centropomidae</taxon>
        <taxon>Lates</taxon>
    </lineage>
</organism>
<dbReference type="GO" id="GO:0005886">
    <property type="term" value="C:plasma membrane"/>
    <property type="evidence" value="ECO:0007669"/>
    <property type="project" value="UniProtKB-SubCell"/>
</dbReference>
<evidence type="ECO:0000256" key="1">
    <source>
        <dbReference type="ARBA" id="ARBA00004236"/>
    </source>
</evidence>
<dbReference type="PROSITE" id="PS50835">
    <property type="entry name" value="IG_LIKE"/>
    <property type="match status" value="1"/>
</dbReference>
<gene>
    <name evidence="12" type="primary">LOC127143265</name>
</gene>
<feature type="region of interest" description="Disordered" evidence="8">
    <location>
        <begin position="207"/>
        <end position="260"/>
    </location>
</feature>
<name>A0AAJ8BG01_LATCA</name>
<evidence type="ECO:0000256" key="7">
    <source>
        <dbReference type="ARBA" id="ARBA00023180"/>
    </source>
</evidence>
<feature type="transmembrane region" description="Helical" evidence="9">
    <location>
        <begin position="180"/>
        <end position="201"/>
    </location>
</feature>
<dbReference type="GeneID" id="127143265"/>
<evidence type="ECO:0000259" key="10">
    <source>
        <dbReference type="PROSITE" id="PS50835"/>
    </source>
</evidence>
<dbReference type="Pfam" id="PF07686">
    <property type="entry name" value="V-set"/>
    <property type="match status" value="1"/>
</dbReference>
<evidence type="ECO:0000256" key="6">
    <source>
        <dbReference type="ARBA" id="ARBA00023157"/>
    </source>
</evidence>
<keyword evidence="5 9" id="KW-0472">Membrane</keyword>
<dbReference type="Gene3D" id="2.60.40.10">
    <property type="entry name" value="Immunoglobulins"/>
    <property type="match status" value="1"/>
</dbReference>
<dbReference type="GO" id="GO:0002376">
    <property type="term" value="P:immune system process"/>
    <property type="evidence" value="ECO:0007669"/>
    <property type="project" value="UniProtKB-KW"/>
</dbReference>
<keyword evidence="9" id="KW-1133">Transmembrane helix</keyword>
<sequence length="260" mass="28825">MYNSPPLSNKPPVQELTDIKCHCSETIRRTMRSFTLIPALLLCSWISVSVSESQTVEVQSGEDVTLLCSSTSTAPTHTFWSKLYNKTKISCISSMYGSEGKASFCDGFQNGKYEMSSNITTISLKIKQVDVSDSGLYLCGFYMSGHTRLTVTDLNVQGSDEPCDHVDGKCTKELDGIAKLTSMILGAVTVFLVMVVIGLAVKYRKRETAHNEEEHSPQKQNPVSDDLNYAALSFQSKAKRKRRPPSERELEPNVVYAATR</sequence>
<evidence type="ECO:0000313" key="12">
    <source>
        <dbReference type="RefSeq" id="XP_050931566.1"/>
    </source>
</evidence>
<dbReference type="KEGG" id="lcf:127143265"/>
<dbReference type="InterPro" id="IPR013783">
    <property type="entry name" value="Ig-like_fold"/>
</dbReference>
<keyword evidence="3" id="KW-0732">Signal</keyword>
<dbReference type="AlphaFoldDB" id="A0AAJ8BG01"/>
<evidence type="ECO:0000256" key="2">
    <source>
        <dbReference type="ARBA" id="ARBA00022475"/>
    </source>
</evidence>
<keyword evidence="6" id="KW-1015">Disulfide bond</keyword>
<evidence type="ECO:0000256" key="9">
    <source>
        <dbReference type="SAM" id="Phobius"/>
    </source>
</evidence>
<keyword evidence="2" id="KW-1003">Cell membrane</keyword>
<proteinExistence type="predicted"/>